<proteinExistence type="predicted"/>
<evidence type="ECO:0000313" key="2">
    <source>
        <dbReference type="Proteomes" id="UP000053392"/>
    </source>
</evidence>
<gene>
    <name evidence="1" type="ORF">I313_06383</name>
</gene>
<accession>A0A0D0UUA0</accession>
<organism evidence="1 2">
    <name type="scientific">Cryptococcus deuterogattii Ram5</name>
    <dbReference type="NCBI Taxonomy" id="1296110"/>
    <lineage>
        <taxon>Eukaryota</taxon>
        <taxon>Fungi</taxon>
        <taxon>Dikarya</taxon>
        <taxon>Basidiomycota</taxon>
        <taxon>Agaricomycotina</taxon>
        <taxon>Tremellomycetes</taxon>
        <taxon>Tremellales</taxon>
        <taxon>Cryptococcaceae</taxon>
        <taxon>Cryptococcus</taxon>
        <taxon>Cryptococcus gattii species complex</taxon>
    </lineage>
</organism>
<name>A0A0D0UUA0_9TREE</name>
<reference evidence="1 2" key="1">
    <citation type="submission" date="2015-01" db="EMBL/GenBank/DDBJ databases">
        <title>The Genome Sequence of Cryptococcus gattii Ram5.</title>
        <authorList>
            <consortium name="The Broad Institute Genomics Platform"/>
            <person name="Cuomo C."/>
            <person name="Litvintseva A."/>
            <person name="Chen Y."/>
            <person name="Heitman J."/>
            <person name="Sun S."/>
            <person name="Springer D."/>
            <person name="Dromer F."/>
            <person name="Young S."/>
            <person name="Zeng Q."/>
            <person name="Gargeya S."/>
            <person name="Abouelleil A."/>
            <person name="Alvarado L."/>
            <person name="Chapman S.B."/>
            <person name="Gainer-Dewar J."/>
            <person name="Goldberg J."/>
            <person name="Griggs A."/>
            <person name="Gujja S."/>
            <person name="Hansen M."/>
            <person name="Howarth C."/>
            <person name="Imamovic A."/>
            <person name="Larimer J."/>
            <person name="Murphy C."/>
            <person name="Naylor J."/>
            <person name="Pearson M."/>
            <person name="Priest M."/>
            <person name="Roberts A."/>
            <person name="Saif S."/>
            <person name="Shea T."/>
            <person name="Sykes S."/>
            <person name="Wortman J."/>
            <person name="Nusbaum C."/>
            <person name="Birren B."/>
        </authorList>
    </citation>
    <scope>NUCLEOTIDE SEQUENCE [LARGE SCALE GENOMIC DNA]</scope>
    <source>
        <strain evidence="1 2">Ram5</strain>
    </source>
</reference>
<keyword evidence="2" id="KW-1185">Reference proteome</keyword>
<dbReference type="HOGENOM" id="CLU_3392276_0_0_1"/>
<dbReference type="EMBL" id="KN847914">
    <property type="protein sequence ID" value="KIR37659.1"/>
    <property type="molecule type" value="Genomic_DNA"/>
</dbReference>
<sequence>MRLLLLLLLPPSLASMSLTRTCTNLSEPTCFL</sequence>
<protein>
    <submittedName>
        <fullName evidence="1">Uncharacterized protein</fullName>
    </submittedName>
</protein>
<dbReference type="Proteomes" id="UP000053392">
    <property type="component" value="Unassembled WGS sequence"/>
</dbReference>
<evidence type="ECO:0000313" key="1">
    <source>
        <dbReference type="EMBL" id="KIR37659.1"/>
    </source>
</evidence>
<dbReference type="AlphaFoldDB" id="A0A0D0UUA0"/>